<dbReference type="InterPro" id="IPR044812">
    <property type="entry name" value="CERK1/LYK3-like"/>
</dbReference>
<dbReference type="InterPro" id="IPR000719">
    <property type="entry name" value="Prot_kinase_dom"/>
</dbReference>
<dbReference type="Proteomes" id="UP001603857">
    <property type="component" value="Unassembled WGS sequence"/>
</dbReference>
<accession>A0ABD1L0D8</accession>
<evidence type="ECO:0000256" key="3">
    <source>
        <dbReference type="ARBA" id="ARBA00022692"/>
    </source>
</evidence>
<dbReference type="SMART" id="SM00220">
    <property type="entry name" value="S_TKc"/>
    <property type="match status" value="1"/>
</dbReference>
<dbReference type="GO" id="GO:0005886">
    <property type="term" value="C:plasma membrane"/>
    <property type="evidence" value="ECO:0007669"/>
    <property type="project" value="UniProtKB-SubCell"/>
</dbReference>
<dbReference type="InterPro" id="IPR011009">
    <property type="entry name" value="Kinase-like_dom_sf"/>
</dbReference>
<dbReference type="Pfam" id="PF23577">
    <property type="entry name" value="LysM_RLK"/>
    <property type="match status" value="1"/>
</dbReference>
<dbReference type="PROSITE" id="PS50011">
    <property type="entry name" value="PROTEIN_KINASE_DOM"/>
    <property type="match status" value="1"/>
</dbReference>
<evidence type="ECO:0000256" key="9">
    <source>
        <dbReference type="ARBA" id="ARBA00023157"/>
    </source>
</evidence>
<dbReference type="FunFam" id="1.10.510.10:FF:000468">
    <property type="entry name" value="PTI1-like tyrosine-protein kinase 3"/>
    <property type="match status" value="1"/>
</dbReference>
<dbReference type="InterPro" id="IPR004158">
    <property type="entry name" value="DUF247_pln"/>
</dbReference>
<dbReference type="Pfam" id="PF07714">
    <property type="entry name" value="PK_Tyr_Ser-Thr"/>
    <property type="match status" value="1"/>
</dbReference>
<evidence type="ECO:0000256" key="5">
    <source>
        <dbReference type="ARBA" id="ARBA00022741"/>
    </source>
</evidence>
<dbReference type="Pfam" id="PF03140">
    <property type="entry name" value="DUF247"/>
    <property type="match status" value="1"/>
</dbReference>
<reference evidence="12 13" key="1">
    <citation type="submission" date="2024-08" db="EMBL/GenBank/DDBJ databases">
        <title>Insights into the chromosomal genome structure of Flemingia macrophylla.</title>
        <authorList>
            <person name="Ding Y."/>
            <person name="Zhao Y."/>
            <person name="Bi W."/>
            <person name="Wu M."/>
            <person name="Zhao G."/>
            <person name="Gong Y."/>
            <person name="Li W."/>
            <person name="Zhang P."/>
        </authorList>
    </citation>
    <scope>NUCLEOTIDE SEQUENCE [LARGE SCALE GENOMIC DNA]</scope>
    <source>
        <strain evidence="12">DYQJB</strain>
        <tissue evidence="12">Leaf</tissue>
    </source>
</reference>
<comment type="caution">
    <text evidence="12">The sequence shown here is derived from an EMBL/GenBank/DDBJ whole genome shotgun (WGS) entry which is preliminary data.</text>
</comment>
<evidence type="ECO:0000313" key="12">
    <source>
        <dbReference type="EMBL" id="KAL2316978.1"/>
    </source>
</evidence>
<keyword evidence="5" id="KW-0547">Nucleotide-binding</keyword>
<evidence type="ECO:0000256" key="10">
    <source>
        <dbReference type="SAM" id="Phobius"/>
    </source>
</evidence>
<feature type="transmembrane region" description="Helical" evidence="10">
    <location>
        <begin position="1013"/>
        <end position="1037"/>
    </location>
</feature>
<dbReference type="SUPFAM" id="SSF56112">
    <property type="entry name" value="Protein kinase-like (PK-like)"/>
    <property type="match status" value="1"/>
</dbReference>
<protein>
    <recommendedName>
        <fullName evidence="11">Protein kinase domain-containing protein</fullName>
    </recommendedName>
</protein>
<evidence type="ECO:0000256" key="6">
    <source>
        <dbReference type="ARBA" id="ARBA00022840"/>
    </source>
</evidence>
<dbReference type="PANTHER" id="PTHR46204:SF15">
    <property type="entry name" value="LYSM DOMAIN RECEPTOR-LIKE KINASE 3"/>
    <property type="match status" value="1"/>
</dbReference>
<dbReference type="EMBL" id="JBGMDY010000011">
    <property type="protein sequence ID" value="KAL2316978.1"/>
    <property type="molecule type" value="Genomic_DNA"/>
</dbReference>
<dbReference type="Gene3D" id="3.30.200.20">
    <property type="entry name" value="Phosphorylase Kinase, domain 1"/>
    <property type="match status" value="1"/>
</dbReference>
<gene>
    <name evidence="12" type="ORF">Fmac_030854</name>
</gene>
<proteinExistence type="predicted"/>
<keyword evidence="9" id="KW-1015">Disulfide bond</keyword>
<dbReference type="GO" id="GO:0005524">
    <property type="term" value="F:ATP binding"/>
    <property type="evidence" value="ECO:0007669"/>
    <property type="project" value="UniProtKB-KW"/>
</dbReference>
<evidence type="ECO:0000259" key="11">
    <source>
        <dbReference type="PROSITE" id="PS50011"/>
    </source>
</evidence>
<keyword evidence="13" id="KW-1185">Reference proteome</keyword>
<dbReference type="InterPro" id="IPR001245">
    <property type="entry name" value="Ser-Thr/Tyr_kinase_cat_dom"/>
</dbReference>
<keyword evidence="7 10" id="KW-1133">Transmembrane helix</keyword>
<feature type="domain" description="Protein kinase" evidence="11">
    <location>
        <begin position="289"/>
        <end position="576"/>
    </location>
</feature>
<dbReference type="GO" id="GO:0051707">
    <property type="term" value="P:response to other organism"/>
    <property type="evidence" value="ECO:0007669"/>
    <property type="project" value="UniProtKB-ARBA"/>
</dbReference>
<keyword evidence="4" id="KW-0732">Signal</keyword>
<dbReference type="AlphaFoldDB" id="A0ABD1L0D8"/>
<dbReference type="InterPro" id="IPR008271">
    <property type="entry name" value="Ser/Thr_kinase_AS"/>
</dbReference>
<evidence type="ECO:0000256" key="7">
    <source>
        <dbReference type="ARBA" id="ARBA00022989"/>
    </source>
</evidence>
<evidence type="ECO:0000256" key="8">
    <source>
        <dbReference type="ARBA" id="ARBA00023136"/>
    </source>
</evidence>
<feature type="transmembrane region" description="Helical" evidence="10">
    <location>
        <begin position="249"/>
        <end position="272"/>
    </location>
</feature>
<organism evidence="12 13">
    <name type="scientific">Flemingia macrophylla</name>
    <dbReference type="NCBI Taxonomy" id="520843"/>
    <lineage>
        <taxon>Eukaryota</taxon>
        <taxon>Viridiplantae</taxon>
        <taxon>Streptophyta</taxon>
        <taxon>Embryophyta</taxon>
        <taxon>Tracheophyta</taxon>
        <taxon>Spermatophyta</taxon>
        <taxon>Magnoliopsida</taxon>
        <taxon>eudicotyledons</taxon>
        <taxon>Gunneridae</taxon>
        <taxon>Pentapetalae</taxon>
        <taxon>rosids</taxon>
        <taxon>fabids</taxon>
        <taxon>Fabales</taxon>
        <taxon>Fabaceae</taxon>
        <taxon>Papilionoideae</taxon>
        <taxon>50 kb inversion clade</taxon>
        <taxon>NPAAA clade</taxon>
        <taxon>indigoferoid/millettioid clade</taxon>
        <taxon>Phaseoleae</taxon>
        <taxon>Flemingia</taxon>
    </lineage>
</organism>
<name>A0ABD1L0D8_9FABA</name>
<evidence type="ECO:0000256" key="1">
    <source>
        <dbReference type="ARBA" id="ARBA00004162"/>
    </source>
</evidence>
<keyword evidence="2" id="KW-1003">Cell membrane</keyword>
<keyword evidence="3 10" id="KW-0812">Transmembrane</keyword>
<sequence length="1061" mass="119159">MIKPGVGSPSNSVSFCSSYHMELKKGLLFFLLLEYIFCINVESKCVKECDLALASYYVYPGNSTLSYINSWMESSVLSSSEVITSYNKDKIVNDNVPSFNRLNIPFPCDCIDDEFLGHMFEYSAAAGDTYDSIAKETYANLTTVELLMRFNSYGHDIPANAKINVTVKCFCGNSQVSKDYGLFITYPLRPGNNLHDIANEAHLDAQLLERYNPGVNFSKESGIVFIPGRDQEGDYVPMYPRKTGLAKGAAIGISIAGICGLLLFVVCIYVRYFHKKEGEKAKLSTESSMVFSTQDGTGSSGPTAASATGLTGIMVAKSMEFSYQELSKATNNFSLENKIGQGGFGAVYYAELRGEVRLIGYCVEGSLFLVYEYIDNGNLGQYLHGTGKDPLPWSSRVQIALDSARGLEYIHEHTVPVYIHRDVKSANILIDKNFRGKVADFGLTKLIEVGGSTLHTRLVGTFGYMPPEYAQYGDVSPKVDVYAFGVVLYELISAKNAILKTGESVAETKGLVALFEEALNQRNPAEGIRKLVDPRLGENYPVDSVLKIAQLGRACTRDNPLLRPSMRSIVVALMTLSSPSEDCEDDTSYENQTLINLLENTFEAYMEQETKWVIQINEELKSNDDTSEHEKKQWKRHSIYKIPTRVTELNKKAYKPQAVSFGPYHHGEEHLKEMEHHKHRSLIHFLKRCKKPVEMLYHCMNEVVQELRDSYNPLDPIWMQDTPRFVQMMIVDGCFMLEVLRTNHDSAPNDYADNDPVFGQHGKLHVVPYIKRDMLMLENQLPFMVLRILIQVETDNNQVDEWLIKQIINFFSPGTTPEAGNLNVKCKHVLDLYRRTLIQQGPTHPTRVSSATKLWKHGGGEIIRSATELQDAGIRFRKSRSRSLSDVSFMNGVLRLPALVVDDTTEYMLLNLMAFERLHAGAGNEVTAYVFFMDTMIDGEMDVAVLHRTGIVVNALGSDKAVAKLFNSLSRDVAVDGEGCVLDVVRMSVSNYCQKPWNIWRANLIHTYFRNPWAVVSLVAAVFLFALTIVQTVYTIAQFYQPPAGDDSPFITPSPRPWRRP</sequence>
<dbReference type="PROSITE" id="PS00108">
    <property type="entry name" value="PROTEIN_KINASE_ST"/>
    <property type="match status" value="1"/>
</dbReference>
<comment type="subcellular location">
    <subcellularLocation>
        <location evidence="1">Cell membrane</location>
        <topology evidence="1">Single-pass membrane protein</topology>
    </subcellularLocation>
</comment>
<dbReference type="Gene3D" id="1.10.510.10">
    <property type="entry name" value="Transferase(Phosphotransferase) domain 1"/>
    <property type="match status" value="1"/>
</dbReference>
<evidence type="ECO:0000256" key="4">
    <source>
        <dbReference type="ARBA" id="ARBA00022729"/>
    </source>
</evidence>
<keyword evidence="8 10" id="KW-0472">Membrane</keyword>
<dbReference type="PANTHER" id="PTHR46204">
    <property type="entry name" value="CHITIN ELICITOR RECEPTOR KINASE 1-RELATED"/>
    <property type="match status" value="1"/>
</dbReference>
<evidence type="ECO:0000256" key="2">
    <source>
        <dbReference type="ARBA" id="ARBA00022475"/>
    </source>
</evidence>
<dbReference type="InterPro" id="IPR057097">
    <property type="entry name" value="LysM_RLK3/10"/>
</dbReference>
<keyword evidence="6" id="KW-0067">ATP-binding</keyword>
<evidence type="ECO:0000313" key="13">
    <source>
        <dbReference type="Proteomes" id="UP001603857"/>
    </source>
</evidence>